<evidence type="ECO:0000313" key="2">
    <source>
        <dbReference type="EMBL" id="WRP18023.1"/>
    </source>
</evidence>
<keyword evidence="2" id="KW-0012">Acyltransferase</keyword>
<accession>A0ABZ1BZ63</accession>
<evidence type="ECO:0000313" key="3">
    <source>
        <dbReference type="Proteomes" id="UP001332192"/>
    </source>
</evidence>
<keyword evidence="2" id="KW-0808">Transferase</keyword>
<organism evidence="2 3">
    <name type="scientific">Carboxydichorda subterranea</name>
    <dbReference type="NCBI Taxonomy" id="3109565"/>
    <lineage>
        <taxon>Bacteria</taxon>
        <taxon>Bacillati</taxon>
        <taxon>Bacillota</taxon>
        <taxon>Limnochordia</taxon>
        <taxon>Limnochordales</taxon>
        <taxon>Geochordaceae</taxon>
        <taxon>Carboxydichorda</taxon>
    </lineage>
</organism>
<protein>
    <submittedName>
        <fullName evidence="2">tRNA (Adenosine(37)-N6)-threonylcarbamoyltransferase complex dimerization subunit type 1 TsaB</fullName>
        <ecNumber evidence="2">2.3.1.234</ecNumber>
    </submittedName>
</protein>
<dbReference type="NCBIfam" id="TIGR03725">
    <property type="entry name" value="T6A_YeaZ"/>
    <property type="match status" value="1"/>
</dbReference>
<keyword evidence="3" id="KW-1185">Reference proteome</keyword>
<dbReference type="SUPFAM" id="SSF53067">
    <property type="entry name" value="Actin-like ATPase domain"/>
    <property type="match status" value="1"/>
</dbReference>
<evidence type="ECO:0000259" key="1">
    <source>
        <dbReference type="Pfam" id="PF00814"/>
    </source>
</evidence>
<dbReference type="InterPro" id="IPR022496">
    <property type="entry name" value="T6A_TsaB"/>
</dbReference>
<dbReference type="PANTHER" id="PTHR11735:SF11">
    <property type="entry name" value="TRNA THREONYLCARBAMOYLADENOSINE BIOSYNTHESIS PROTEIN TSAB"/>
    <property type="match status" value="1"/>
</dbReference>
<dbReference type="CDD" id="cd24032">
    <property type="entry name" value="ASKHA_NBD_TsaB"/>
    <property type="match status" value="1"/>
</dbReference>
<dbReference type="EC" id="2.3.1.234" evidence="2"/>
<dbReference type="InterPro" id="IPR043129">
    <property type="entry name" value="ATPase_NBD"/>
</dbReference>
<dbReference type="InterPro" id="IPR000905">
    <property type="entry name" value="Gcp-like_dom"/>
</dbReference>
<dbReference type="GO" id="GO:0061711">
    <property type="term" value="F:tRNA N(6)-L-threonylcarbamoyladenine synthase activity"/>
    <property type="evidence" value="ECO:0007669"/>
    <property type="project" value="UniProtKB-EC"/>
</dbReference>
<name>A0ABZ1BZ63_9FIRM</name>
<proteinExistence type="predicted"/>
<reference evidence="2 3" key="1">
    <citation type="journal article" date="2024" name="Front. Microbiol.">
        <title>Novel thermophilic genera Geochorda gen. nov. and Carboxydochorda gen. nov. from the deep terrestrial subsurface reveal the ecophysiological diversity in the class Limnochordia.</title>
        <authorList>
            <person name="Karnachuk O.V."/>
            <person name="Lukina A.P."/>
            <person name="Avakyan M.R."/>
            <person name="Kadnikov V.V."/>
            <person name="Begmatov S."/>
            <person name="Beletsky A.V."/>
            <person name="Vlasova K.G."/>
            <person name="Novikov A.A."/>
            <person name="Shcherbakova V.A."/>
            <person name="Mardanov A.V."/>
            <person name="Ravin N.V."/>
        </authorList>
    </citation>
    <scope>NUCLEOTIDE SEQUENCE [LARGE SCALE GENOMIC DNA]</scope>
    <source>
        <strain evidence="2 3">L945</strain>
    </source>
</reference>
<dbReference type="PANTHER" id="PTHR11735">
    <property type="entry name" value="TRNA N6-ADENOSINE THREONYLCARBAMOYLTRANSFERASE"/>
    <property type="match status" value="1"/>
</dbReference>
<dbReference type="EMBL" id="CP141615">
    <property type="protein sequence ID" value="WRP18023.1"/>
    <property type="molecule type" value="Genomic_DNA"/>
</dbReference>
<dbReference type="Proteomes" id="UP001332192">
    <property type="component" value="Chromosome"/>
</dbReference>
<dbReference type="Gene3D" id="3.30.420.40">
    <property type="match status" value="2"/>
</dbReference>
<sequence length="241" mass="25605">MAFERILAIDTSGPAAGVALFARDGWWVQTWQGLGGRGEQLTGVIDRALAEAGFRGQDLDGIAVAAGPGSYTGLRVGLAVAKTLAWAWQRPLAGVDTLAAMALGALWAAPVVVAAIDARHGEVFGGVYGRGQEAPVEAWWGPRAAPVEELARALGEVADRRGLERAAAAGDGCLAHRDALVRLSPVEYVWVPEQESRIVQVVSVGILGRLQLETGRHDDPAALDARYLKATEAERRWLQKS</sequence>
<feature type="domain" description="Gcp-like" evidence="1">
    <location>
        <begin position="39"/>
        <end position="131"/>
    </location>
</feature>
<dbReference type="Pfam" id="PF00814">
    <property type="entry name" value="TsaD"/>
    <property type="match status" value="1"/>
</dbReference>
<dbReference type="RefSeq" id="WP_324717294.1">
    <property type="nucleotide sequence ID" value="NZ_CP141615.1"/>
</dbReference>
<gene>
    <name evidence="2" type="primary">tsaB</name>
    <name evidence="2" type="ORF">U7230_03165</name>
</gene>